<feature type="transmembrane region" description="Helical" evidence="5">
    <location>
        <begin position="12"/>
        <end position="35"/>
    </location>
</feature>
<evidence type="ECO:0000313" key="8">
    <source>
        <dbReference type="Proteomes" id="UP001165587"/>
    </source>
</evidence>
<dbReference type="Gene3D" id="2.60.120.10">
    <property type="entry name" value="Jelly Rolls"/>
    <property type="match status" value="1"/>
</dbReference>
<dbReference type="PANTHER" id="PTHR30566">
    <property type="entry name" value="YNAI-RELATED MECHANOSENSITIVE ION CHANNEL"/>
    <property type="match status" value="1"/>
</dbReference>
<dbReference type="PANTHER" id="PTHR30566:SF25">
    <property type="entry name" value="INNER MEMBRANE PROTEIN"/>
    <property type="match status" value="1"/>
</dbReference>
<dbReference type="InterPro" id="IPR006685">
    <property type="entry name" value="MscS_channel_2nd"/>
</dbReference>
<dbReference type="Pfam" id="PF00027">
    <property type="entry name" value="cNMP_binding"/>
    <property type="match status" value="1"/>
</dbReference>
<evidence type="ECO:0000256" key="1">
    <source>
        <dbReference type="ARBA" id="ARBA00004370"/>
    </source>
</evidence>
<proteinExistence type="predicted"/>
<feature type="transmembrane region" description="Helical" evidence="5">
    <location>
        <begin position="143"/>
        <end position="173"/>
    </location>
</feature>
<accession>A0AA41XI66</accession>
<comment type="caution">
    <text evidence="7">The sequence shown here is derived from an EMBL/GenBank/DDBJ whole genome shotgun (WGS) entry which is preliminary data.</text>
</comment>
<dbReference type="SUPFAM" id="SSF51206">
    <property type="entry name" value="cAMP-binding domain-like"/>
    <property type="match status" value="1"/>
</dbReference>
<protein>
    <submittedName>
        <fullName evidence="7">Mechanosensitive ion channel family protein</fullName>
    </submittedName>
</protein>
<dbReference type="GO" id="GO:0055085">
    <property type="term" value="P:transmembrane transport"/>
    <property type="evidence" value="ECO:0007669"/>
    <property type="project" value="InterPro"/>
</dbReference>
<dbReference type="Gene3D" id="2.30.30.60">
    <property type="match status" value="1"/>
</dbReference>
<dbReference type="EMBL" id="JANLCK010000007">
    <property type="protein sequence ID" value="MCS5726795.1"/>
    <property type="molecule type" value="Genomic_DNA"/>
</dbReference>
<dbReference type="AlphaFoldDB" id="A0AA41XI66"/>
<dbReference type="SUPFAM" id="SSF50182">
    <property type="entry name" value="Sm-like ribonucleoproteins"/>
    <property type="match status" value="1"/>
</dbReference>
<keyword evidence="3 5" id="KW-1133">Transmembrane helix</keyword>
<dbReference type="Gene3D" id="1.10.287.1260">
    <property type="match status" value="1"/>
</dbReference>
<dbReference type="PROSITE" id="PS50042">
    <property type="entry name" value="CNMP_BINDING_3"/>
    <property type="match status" value="1"/>
</dbReference>
<keyword evidence="8" id="KW-1185">Reference proteome</keyword>
<dbReference type="InterPro" id="IPR023408">
    <property type="entry name" value="MscS_beta-dom_sf"/>
</dbReference>
<dbReference type="GO" id="GO:0016020">
    <property type="term" value="C:membrane"/>
    <property type="evidence" value="ECO:0007669"/>
    <property type="project" value="UniProtKB-SubCell"/>
</dbReference>
<feature type="domain" description="Cyclic nucleotide-binding" evidence="6">
    <location>
        <begin position="335"/>
        <end position="453"/>
    </location>
</feature>
<organism evidence="7 8">
    <name type="scientific">Herbiconiux oxytropis</name>
    <dbReference type="NCBI Taxonomy" id="2970915"/>
    <lineage>
        <taxon>Bacteria</taxon>
        <taxon>Bacillati</taxon>
        <taxon>Actinomycetota</taxon>
        <taxon>Actinomycetes</taxon>
        <taxon>Micrococcales</taxon>
        <taxon>Microbacteriaceae</taxon>
        <taxon>Herbiconiux</taxon>
    </lineage>
</organism>
<evidence type="ECO:0000256" key="2">
    <source>
        <dbReference type="ARBA" id="ARBA00022692"/>
    </source>
</evidence>
<dbReference type="Proteomes" id="UP001165587">
    <property type="component" value="Unassembled WGS sequence"/>
</dbReference>
<dbReference type="SMART" id="SM00100">
    <property type="entry name" value="cNMP"/>
    <property type="match status" value="1"/>
</dbReference>
<dbReference type="Pfam" id="PF00924">
    <property type="entry name" value="MS_channel_2nd"/>
    <property type="match status" value="1"/>
</dbReference>
<feature type="transmembrane region" description="Helical" evidence="5">
    <location>
        <begin position="118"/>
        <end position="137"/>
    </location>
</feature>
<keyword evidence="4 5" id="KW-0472">Membrane</keyword>
<dbReference type="RefSeq" id="WP_259529640.1">
    <property type="nucleotide sequence ID" value="NZ_JANLCK010000007.1"/>
</dbReference>
<dbReference type="InterPro" id="IPR010920">
    <property type="entry name" value="LSM_dom_sf"/>
</dbReference>
<name>A0AA41XI66_9MICO</name>
<comment type="subcellular location">
    <subcellularLocation>
        <location evidence="1">Membrane</location>
    </subcellularLocation>
</comment>
<dbReference type="InterPro" id="IPR018490">
    <property type="entry name" value="cNMP-bd_dom_sf"/>
</dbReference>
<feature type="transmembrane region" description="Helical" evidence="5">
    <location>
        <begin position="77"/>
        <end position="98"/>
    </location>
</feature>
<reference evidence="7" key="1">
    <citation type="submission" date="2022-08" db="EMBL/GenBank/DDBJ databases">
        <authorList>
            <person name="Deng Y."/>
            <person name="Han X.-F."/>
            <person name="Zhang Y.-Q."/>
        </authorList>
    </citation>
    <scope>NUCLEOTIDE SEQUENCE</scope>
    <source>
        <strain evidence="7">CPCC 203407</strain>
    </source>
</reference>
<dbReference type="InterPro" id="IPR014710">
    <property type="entry name" value="RmlC-like_jellyroll"/>
</dbReference>
<sequence length="481" mass="51181">MTAIWTEPWFPWAVGLAIGLPVLLVVLTEILGHLVRRGSPAAKPLRLLRNLVVPVFALFVLMTLASDQQFDLTWVRVVGTVLGFLLILLVLSAFNVALFSNATEGSWQKRLPSIFIDLARLVLILVGLAILFSWVWGADVGGLFAALGVTSIVIGLALQNAVGSVISGLLLLFEQPFKLGDFLDTPAGRGRVVEVNWRAVHIDTGNGIQIVPNSSLAGASFTNLSQPAGAYVATATVKFSTDDAPHEVSAMLVQVARALPMLDPVDKPAVAYRGNGAFDVSLPVTSPAREEEAVSLFLGWLWYAARRHDLALDGDATDPVNTPESVRAALTSVGPLFGLGGGDLDEIAGLCRVEQWGAGETVQELGRVPDSLRIVLEGALQLTVPFENGRLQFSELGSGESVGLTALTRQPTTYFATATRPTLVLRVPRDAVDAAVRQNPALARRVGEQLDNRRVLALAAIARARDSSGVIAIGDEAVGLS</sequence>
<evidence type="ECO:0000259" key="6">
    <source>
        <dbReference type="PROSITE" id="PS50042"/>
    </source>
</evidence>
<keyword evidence="2 5" id="KW-0812">Transmembrane</keyword>
<dbReference type="CDD" id="cd00038">
    <property type="entry name" value="CAP_ED"/>
    <property type="match status" value="1"/>
</dbReference>
<evidence type="ECO:0000313" key="7">
    <source>
        <dbReference type="EMBL" id="MCS5726795.1"/>
    </source>
</evidence>
<feature type="transmembrane region" description="Helical" evidence="5">
    <location>
        <begin position="47"/>
        <end position="65"/>
    </location>
</feature>
<evidence type="ECO:0000256" key="3">
    <source>
        <dbReference type="ARBA" id="ARBA00022989"/>
    </source>
</evidence>
<evidence type="ECO:0000256" key="4">
    <source>
        <dbReference type="ARBA" id="ARBA00023136"/>
    </source>
</evidence>
<evidence type="ECO:0000256" key="5">
    <source>
        <dbReference type="SAM" id="Phobius"/>
    </source>
</evidence>
<gene>
    <name evidence="7" type="ORF">N1028_12910</name>
</gene>
<dbReference type="InterPro" id="IPR000595">
    <property type="entry name" value="cNMP-bd_dom"/>
</dbReference>